<dbReference type="Proteomes" id="UP000789525">
    <property type="component" value="Unassembled WGS sequence"/>
</dbReference>
<name>A0ACA9KHU7_9GLOM</name>
<accession>A0ACA9KHU7</accession>
<protein>
    <submittedName>
        <fullName evidence="1">14911_t:CDS:1</fullName>
    </submittedName>
</protein>
<evidence type="ECO:0000313" key="1">
    <source>
        <dbReference type="EMBL" id="CAG8473656.1"/>
    </source>
</evidence>
<gene>
    <name evidence="1" type="ORF">ACOLOM_LOCUS1702</name>
</gene>
<reference evidence="1" key="1">
    <citation type="submission" date="2021-06" db="EMBL/GenBank/DDBJ databases">
        <authorList>
            <person name="Kallberg Y."/>
            <person name="Tangrot J."/>
            <person name="Rosling A."/>
        </authorList>
    </citation>
    <scope>NUCLEOTIDE SEQUENCE</scope>
    <source>
        <strain evidence="1">CL356</strain>
    </source>
</reference>
<sequence length="460" mass="52910">MLKSTLKASRIKLPISKFPSPYYHYATYLENLSLRELEYAANTLLRTFCENNFDDSRNNYMKSEIEFLVTILFKLFLCQATNLHTLTIDKSFEFTDIPGTSVFSMPACLSRIVKLEIIFQKTPNFLLLLEVLPSICTSIMNFSIQFPSAETRLTDIENKVEDDARKKVADIENDETICNNISNIIRSQKNLQEFHVVGGNSVVGKFFSSLQYQFRNLRTLEFNSVNLSGVNLKDLSTFQTLKSLAFWNCQEFTMNEAKSLMSPKYRLRELRLWSSRKSPGVTATIIKHVGRTVKKLWVDVLSPETIHAIANYCPIVTDIRVLDYLPKQLPLLVKLLKEKRIEKLTISRETNVELGVINLTGRDFPEELKYLKLDCGVSAEQLEELLKGCKCELKTLIVSYFKVGIAHLKVISEFAKSTKSLKILGVGGKQEYSEKERMELEMLHKNYGIYIIPLSDFDYW</sequence>
<dbReference type="EMBL" id="CAJVPT010002029">
    <property type="protein sequence ID" value="CAG8473656.1"/>
    <property type="molecule type" value="Genomic_DNA"/>
</dbReference>
<organism evidence="1 2">
    <name type="scientific">Acaulospora colombiana</name>
    <dbReference type="NCBI Taxonomy" id="27376"/>
    <lineage>
        <taxon>Eukaryota</taxon>
        <taxon>Fungi</taxon>
        <taxon>Fungi incertae sedis</taxon>
        <taxon>Mucoromycota</taxon>
        <taxon>Glomeromycotina</taxon>
        <taxon>Glomeromycetes</taxon>
        <taxon>Diversisporales</taxon>
        <taxon>Acaulosporaceae</taxon>
        <taxon>Acaulospora</taxon>
    </lineage>
</organism>
<comment type="caution">
    <text evidence="1">The sequence shown here is derived from an EMBL/GenBank/DDBJ whole genome shotgun (WGS) entry which is preliminary data.</text>
</comment>
<keyword evidence="2" id="KW-1185">Reference proteome</keyword>
<evidence type="ECO:0000313" key="2">
    <source>
        <dbReference type="Proteomes" id="UP000789525"/>
    </source>
</evidence>
<proteinExistence type="predicted"/>